<dbReference type="GO" id="GO:0003712">
    <property type="term" value="F:transcription coregulator activity"/>
    <property type="evidence" value="ECO:0007669"/>
    <property type="project" value="InterPro"/>
</dbReference>
<feature type="compositionally biased region" description="Polar residues" evidence="2">
    <location>
        <begin position="302"/>
        <end position="318"/>
    </location>
</feature>
<dbReference type="Gene3D" id="1.10.246.20">
    <property type="entry name" value="Coactivator CBP, KIX domain"/>
    <property type="match status" value="1"/>
</dbReference>
<dbReference type="GO" id="GO:0006355">
    <property type="term" value="P:regulation of DNA-templated transcription"/>
    <property type="evidence" value="ECO:0007669"/>
    <property type="project" value="InterPro"/>
</dbReference>
<gene>
    <name evidence="3" type="ORF">BVC80_9067g71</name>
</gene>
<dbReference type="EMBL" id="MVGT01004388">
    <property type="protein sequence ID" value="OUZ99880.1"/>
    <property type="molecule type" value="Genomic_DNA"/>
</dbReference>
<dbReference type="AlphaFoldDB" id="A0A200PNV9"/>
<keyword evidence="4" id="KW-1185">Reference proteome</keyword>
<feature type="region of interest" description="Disordered" evidence="2">
    <location>
        <begin position="302"/>
        <end position="321"/>
    </location>
</feature>
<feature type="region of interest" description="Disordered" evidence="2">
    <location>
        <begin position="339"/>
        <end position="441"/>
    </location>
</feature>
<evidence type="ECO:0000313" key="4">
    <source>
        <dbReference type="Proteomes" id="UP000195402"/>
    </source>
</evidence>
<evidence type="ECO:0000313" key="3">
    <source>
        <dbReference type="EMBL" id="OUZ99880.1"/>
    </source>
</evidence>
<evidence type="ECO:0000256" key="1">
    <source>
        <dbReference type="ARBA" id="ARBA00023242"/>
    </source>
</evidence>
<feature type="region of interest" description="Disordered" evidence="2">
    <location>
        <begin position="126"/>
        <end position="172"/>
    </location>
</feature>
<evidence type="ECO:0008006" key="5">
    <source>
        <dbReference type="Google" id="ProtNLM"/>
    </source>
</evidence>
<accession>A0A200PNV9</accession>
<protein>
    <recommendedName>
        <fullName evidence="5">Coactivator CBP</fullName>
    </recommendedName>
</protein>
<dbReference type="STRING" id="56857.A0A200PNV9"/>
<feature type="compositionally biased region" description="Basic and acidic residues" evidence="2">
    <location>
        <begin position="411"/>
        <end position="421"/>
    </location>
</feature>
<comment type="caution">
    <text evidence="3">The sequence shown here is derived from an EMBL/GenBank/DDBJ whole genome shotgun (WGS) entry which is preliminary data.</text>
</comment>
<reference evidence="3 4" key="1">
    <citation type="journal article" date="2017" name="Mol. Plant">
        <title>The Genome of Medicinal Plant Macleaya cordata Provides New Insights into Benzylisoquinoline Alkaloids Metabolism.</title>
        <authorList>
            <person name="Liu X."/>
            <person name="Liu Y."/>
            <person name="Huang P."/>
            <person name="Ma Y."/>
            <person name="Qing Z."/>
            <person name="Tang Q."/>
            <person name="Cao H."/>
            <person name="Cheng P."/>
            <person name="Zheng Y."/>
            <person name="Yuan Z."/>
            <person name="Zhou Y."/>
            <person name="Liu J."/>
            <person name="Tang Z."/>
            <person name="Zhuo Y."/>
            <person name="Zhang Y."/>
            <person name="Yu L."/>
            <person name="Huang J."/>
            <person name="Yang P."/>
            <person name="Peng Q."/>
            <person name="Zhang J."/>
            <person name="Jiang W."/>
            <person name="Zhang Z."/>
            <person name="Lin K."/>
            <person name="Ro D.K."/>
            <person name="Chen X."/>
            <person name="Xiong X."/>
            <person name="Shang Y."/>
            <person name="Huang S."/>
            <person name="Zeng J."/>
        </authorList>
    </citation>
    <scope>NUCLEOTIDE SEQUENCE [LARGE SCALE GENOMIC DNA]</scope>
    <source>
        <strain evidence="4">cv. BLH2017</strain>
        <tissue evidence="3">Root</tissue>
    </source>
</reference>
<organism evidence="3 4">
    <name type="scientific">Macleaya cordata</name>
    <name type="common">Five-seeded plume-poppy</name>
    <name type="synonym">Bocconia cordata</name>
    <dbReference type="NCBI Taxonomy" id="56857"/>
    <lineage>
        <taxon>Eukaryota</taxon>
        <taxon>Viridiplantae</taxon>
        <taxon>Streptophyta</taxon>
        <taxon>Embryophyta</taxon>
        <taxon>Tracheophyta</taxon>
        <taxon>Spermatophyta</taxon>
        <taxon>Magnoliopsida</taxon>
        <taxon>Ranunculales</taxon>
        <taxon>Papaveraceae</taxon>
        <taxon>Papaveroideae</taxon>
        <taxon>Macleaya</taxon>
    </lineage>
</organism>
<dbReference type="OMA" id="FLEWNKI"/>
<dbReference type="Proteomes" id="UP000195402">
    <property type="component" value="Unassembled WGS sequence"/>
</dbReference>
<dbReference type="PANTHER" id="PTHR35300:SF4">
    <property type="entry name" value="HISTONE ACETYLTRANSFERASE"/>
    <property type="match status" value="1"/>
</dbReference>
<dbReference type="FunCoup" id="A0A200PNV9">
    <property type="interactions" value="982"/>
</dbReference>
<dbReference type="PANTHER" id="PTHR35300">
    <property type="entry name" value="COACTIVATOR CBP, KIX DOMAIN-CONTAINING PROTEIN-RELATED"/>
    <property type="match status" value="1"/>
</dbReference>
<name>A0A200PNV9_MACCD</name>
<sequence length="441" mass="48923">MPRPGPRPYECVRRAWHSDRHQPMRGSLIQEIFRVVNGIHNPATKKNKEWQEKLPVVVLKAEEIMYSKANSEAEYMDVKTLYDRANDAIDTIIRREEGGETGDLLQPCIEAALILGCTATRASRSQRNSNPRCYLRPRTQEPSSLRPRVPESVPQGGGPSHLQLLPSGNPTSSPQFMPYNSNIPRSMTVDSTQLGLESCSPATVENTPAICQEVPLSSEILPQFVGNQNFLISTNPSMNLGRVYPLYYGTYYQSTRPQFGFQAPQSSHSNAAVLDTPHVQSTKEPRVKDFLQNIFSSDKPVNASNRITQADSRNTSENPPGIDCDLSLRLGILSAPCATAGTSLPPAVEEVRSSSSEEGSKSGDRPPQIDKEFCFFPQKNADDPSESCSRKRSSEGEGMNLESSSRKRKEPVRSSAEDVHFHQQPKFSPDLFSGRMKKPDT</sequence>
<proteinExistence type="predicted"/>
<evidence type="ECO:0000256" key="2">
    <source>
        <dbReference type="SAM" id="MobiDB-lite"/>
    </source>
</evidence>
<feature type="compositionally biased region" description="Basic and acidic residues" evidence="2">
    <location>
        <begin position="358"/>
        <end position="373"/>
    </location>
</feature>
<dbReference type="InterPro" id="IPR036529">
    <property type="entry name" value="KIX_dom_sf"/>
</dbReference>
<keyword evidence="1" id="KW-0539">Nucleus</keyword>
<dbReference type="OrthoDB" id="1937968at2759"/>
<dbReference type="InParanoid" id="A0A200PNV9"/>